<evidence type="ECO:0000313" key="3">
    <source>
        <dbReference type="EMBL" id="EFX85542.1"/>
    </source>
</evidence>
<gene>
    <name evidence="3" type="ORF">DAPPUDRAFT_98854</name>
</gene>
<dbReference type="KEGG" id="dpx:DAPPUDRAFT_98854"/>
<reference evidence="3 4" key="1">
    <citation type="journal article" date="2011" name="Science">
        <title>The ecoresponsive genome of Daphnia pulex.</title>
        <authorList>
            <person name="Colbourne J.K."/>
            <person name="Pfrender M.E."/>
            <person name="Gilbert D."/>
            <person name="Thomas W.K."/>
            <person name="Tucker A."/>
            <person name="Oakley T.H."/>
            <person name="Tokishita S."/>
            <person name="Aerts A."/>
            <person name="Arnold G.J."/>
            <person name="Basu M.K."/>
            <person name="Bauer D.J."/>
            <person name="Caceres C.E."/>
            <person name="Carmel L."/>
            <person name="Casola C."/>
            <person name="Choi J.H."/>
            <person name="Detter J.C."/>
            <person name="Dong Q."/>
            <person name="Dusheyko S."/>
            <person name="Eads B.D."/>
            <person name="Frohlich T."/>
            <person name="Geiler-Samerotte K.A."/>
            <person name="Gerlach D."/>
            <person name="Hatcher P."/>
            <person name="Jogdeo S."/>
            <person name="Krijgsveld J."/>
            <person name="Kriventseva E.V."/>
            <person name="Kultz D."/>
            <person name="Laforsch C."/>
            <person name="Lindquist E."/>
            <person name="Lopez J."/>
            <person name="Manak J.R."/>
            <person name="Muller J."/>
            <person name="Pangilinan J."/>
            <person name="Patwardhan R.P."/>
            <person name="Pitluck S."/>
            <person name="Pritham E.J."/>
            <person name="Rechtsteiner A."/>
            <person name="Rho M."/>
            <person name="Rogozin I.B."/>
            <person name="Sakarya O."/>
            <person name="Salamov A."/>
            <person name="Schaack S."/>
            <person name="Shapiro H."/>
            <person name="Shiga Y."/>
            <person name="Skalitzky C."/>
            <person name="Smith Z."/>
            <person name="Souvorov A."/>
            <person name="Sung W."/>
            <person name="Tang Z."/>
            <person name="Tsuchiya D."/>
            <person name="Tu H."/>
            <person name="Vos H."/>
            <person name="Wang M."/>
            <person name="Wolf Y.I."/>
            <person name="Yamagata H."/>
            <person name="Yamada T."/>
            <person name="Ye Y."/>
            <person name="Shaw J.R."/>
            <person name="Andrews J."/>
            <person name="Crease T.J."/>
            <person name="Tang H."/>
            <person name="Lucas S.M."/>
            <person name="Robertson H.M."/>
            <person name="Bork P."/>
            <person name="Koonin E.V."/>
            <person name="Zdobnov E.M."/>
            <person name="Grigoriev I.V."/>
            <person name="Lynch M."/>
            <person name="Boore J.L."/>
        </authorList>
    </citation>
    <scope>NUCLEOTIDE SEQUENCE [LARGE SCALE GENOMIC DNA]</scope>
</reference>
<feature type="compositionally biased region" description="Polar residues" evidence="1">
    <location>
        <begin position="173"/>
        <end position="186"/>
    </location>
</feature>
<feature type="compositionally biased region" description="Polar residues" evidence="1">
    <location>
        <begin position="103"/>
        <end position="136"/>
    </location>
</feature>
<feature type="signal peptide" evidence="2">
    <location>
        <begin position="1"/>
        <end position="24"/>
    </location>
</feature>
<feature type="compositionally biased region" description="Low complexity" evidence="1">
    <location>
        <begin position="156"/>
        <end position="167"/>
    </location>
</feature>
<dbReference type="Proteomes" id="UP000000305">
    <property type="component" value="Unassembled WGS sequence"/>
</dbReference>
<evidence type="ECO:0000256" key="1">
    <source>
        <dbReference type="SAM" id="MobiDB-lite"/>
    </source>
</evidence>
<keyword evidence="4" id="KW-1185">Reference proteome</keyword>
<dbReference type="EMBL" id="GL732532">
    <property type="protein sequence ID" value="EFX85542.1"/>
    <property type="molecule type" value="Genomic_DNA"/>
</dbReference>
<name>E9G4K5_DAPPU</name>
<dbReference type="InParanoid" id="E9G4K5"/>
<feature type="compositionally biased region" description="Low complexity" evidence="1">
    <location>
        <begin position="210"/>
        <end position="228"/>
    </location>
</feature>
<evidence type="ECO:0000313" key="4">
    <source>
        <dbReference type="Proteomes" id="UP000000305"/>
    </source>
</evidence>
<accession>E9G4K5</accession>
<evidence type="ECO:0000256" key="2">
    <source>
        <dbReference type="SAM" id="SignalP"/>
    </source>
</evidence>
<protein>
    <submittedName>
        <fullName evidence="3">Uncharacterized protein</fullName>
    </submittedName>
</protein>
<organism evidence="3 4">
    <name type="scientific">Daphnia pulex</name>
    <name type="common">Water flea</name>
    <dbReference type="NCBI Taxonomy" id="6669"/>
    <lineage>
        <taxon>Eukaryota</taxon>
        <taxon>Metazoa</taxon>
        <taxon>Ecdysozoa</taxon>
        <taxon>Arthropoda</taxon>
        <taxon>Crustacea</taxon>
        <taxon>Branchiopoda</taxon>
        <taxon>Diplostraca</taxon>
        <taxon>Cladocera</taxon>
        <taxon>Anomopoda</taxon>
        <taxon>Daphniidae</taxon>
        <taxon>Daphnia</taxon>
    </lineage>
</organism>
<dbReference type="OrthoDB" id="10318802at2759"/>
<feature type="region of interest" description="Disordered" evidence="1">
    <location>
        <begin position="103"/>
        <end position="257"/>
    </location>
</feature>
<proteinExistence type="predicted"/>
<keyword evidence="2" id="KW-0732">Signal</keyword>
<feature type="chain" id="PRO_5003240026" evidence="2">
    <location>
        <begin position="25"/>
        <end position="443"/>
    </location>
</feature>
<dbReference type="AlphaFoldDB" id="E9G4K5"/>
<dbReference type="HOGENOM" id="CLU_618577_0_0_1"/>
<sequence>MGPLFYNLLVGALALVTNLGITQAQGQRMQPNINSGSSGLSLGFPVNRHIVSTVNGHLLSLSADETGDISLEVIGFAPNQQRTQIQTPPAAQFRQADNSFQANGQGMMQSANDGGQVSPSAGDQSSFSNVAGTAITNFAPPGMNQMAGPNDPTPMGPNGFAGSANNFGGVGSTPSNPNFQQQTPGQPDNGPNGFAGSPNAFGDLGSVPSNPNFQQQAGGQPNNGPPLMNGGGFGNQQDSQFPANGGPANFPSNPSQMTPQIVSPQNTVGGMAPSLAGIAHIYRDSDEFQDISVERGFVLGQDGRIQSTVQLSRDSNEYDDASLEVNLNLLPQIRSLLNNQLQTQHQVISNNPRMVFFQHDDQDNDMSLELQGILTNPLFQQQIQEIDVRLKRAPAARSKRLMEKYAHALALSSPSTNNTAPATIHSSFFLSLLITWISVGLIL</sequence>